<dbReference type="EMBL" id="CM043793">
    <property type="protein sequence ID" value="KAI4820091.1"/>
    <property type="molecule type" value="Genomic_DNA"/>
</dbReference>
<proteinExistence type="predicted"/>
<evidence type="ECO:0000313" key="1">
    <source>
        <dbReference type="EMBL" id="KAI4820091.1"/>
    </source>
</evidence>
<protein>
    <submittedName>
        <fullName evidence="1">Uncharacterized protein</fullName>
    </submittedName>
</protein>
<reference evidence="1" key="1">
    <citation type="submission" date="2022-05" db="EMBL/GenBank/DDBJ databases">
        <title>Chromosome-level genome of Chaenocephalus aceratus.</title>
        <authorList>
            <person name="Park H."/>
        </authorList>
    </citation>
    <scope>NUCLEOTIDE SEQUENCE</scope>
    <source>
        <strain evidence="1">KU_202001</strain>
    </source>
</reference>
<comment type="caution">
    <text evidence="1">The sequence shown here is derived from an EMBL/GenBank/DDBJ whole genome shotgun (WGS) entry which is preliminary data.</text>
</comment>
<sequence>SLTPPPAPLISLPLSLRSPPAALPQRTKLHLGAAENRNQRRGTALWSARAVRPGACRPRCVRPFTGSARARCPAQHGPK</sequence>
<keyword evidence="2" id="KW-1185">Reference proteome</keyword>
<dbReference type="Proteomes" id="UP001057452">
    <property type="component" value="Chromosome 9"/>
</dbReference>
<organism evidence="1 2">
    <name type="scientific">Chaenocephalus aceratus</name>
    <name type="common">Blackfin icefish</name>
    <name type="synonym">Chaenichthys aceratus</name>
    <dbReference type="NCBI Taxonomy" id="36190"/>
    <lineage>
        <taxon>Eukaryota</taxon>
        <taxon>Metazoa</taxon>
        <taxon>Chordata</taxon>
        <taxon>Craniata</taxon>
        <taxon>Vertebrata</taxon>
        <taxon>Euteleostomi</taxon>
        <taxon>Actinopterygii</taxon>
        <taxon>Neopterygii</taxon>
        <taxon>Teleostei</taxon>
        <taxon>Neoteleostei</taxon>
        <taxon>Acanthomorphata</taxon>
        <taxon>Eupercaria</taxon>
        <taxon>Perciformes</taxon>
        <taxon>Notothenioidei</taxon>
        <taxon>Channichthyidae</taxon>
        <taxon>Chaenocephalus</taxon>
    </lineage>
</organism>
<gene>
    <name evidence="1" type="ORF">KUCAC02_028083</name>
</gene>
<name>A0ACB9X2P8_CHAAC</name>
<feature type="non-terminal residue" evidence="1">
    <location>
        <position position="1"/>
    </location>
</feature>
<feature type="non-terminal residue" evidence="1">
    <location>
        <position position="79"/>
    </location>
</feature>
<accession>A0ACB9X2P8</accession>
<evidence type="ECO:0000313" key="2">
    <source>
        <dbReference type="Proteomes" id="UP001057452"/>
    </source>
</evidence>